<name>A0A1E3JES8_9TREE</name>
<dbReference type="Proteomes" id="UP000094819">
    <property type="component" value="Unassembled WGS sequence"/>
</dbReference>
<dbReference type="GeneID" id="30192868"/>
<organism evidence="1 2">
    <name type="scientific">Cryptococcus wingfieldii CBS 7118</name>
    <dbReference type="NCBI Taxonomy" id="1295528"/>
    <lineage>
        <taxon>Eukaryota</taxon>
        <taxon>Fungi</taxon>
        <taxon>Dikarya</taxon>
        <taxon>Basidiomycota</taxon>
        <taxon>Agaricomycotina</taxon>
        <taxon>Tremellomycetes</taxon>
        <taxon>Tremellales</taxon>
        <taxon>Cryptococcaceae</taxon>
        <taxon>Cryptococcus</taxon>
    </lineage>
</organism>
<evidence type="ECO:0000313" key="2">
    <source>
        <dbReference type="Proteomes" id="UP000094819"/>
    </source>
</evidence>
<protein>
    <submittedName>
        <fullName evidence="1">Uncharacterized protein</fullName>
    </submittedName>
</protein>
<proteinExistence type="predicted"/>
<dbReference type="AlphaFoldDB" id="A0A1E3JES8"/>
<evidence type="ECO:0000313" key="1">
    <source>
        <dbReference type="EMBL" id="ODN98411.1"/>
    </source>
</evidence>
<gene>
    <name evidence="1" type="ORF">L198_03655</name>
</gene>
<keyword evidence="2" id="KW-1185">Reference proteome</keyword>
<sequence>MTPYELNDESTWREVFEKVVLPEANDISFVGCPTRASKDKALLRMSTTQVSKKDIKAWKCASVHITREGSQSAMRYDETRLEGLRLDSLVDDISTIGLPDPKVHPRTKDEESS</sequence>
<comment type="caution">
    <text evidence="1">The sequence shown here is derived from an EMBL/GenBank/DDBJ whole genome shotgun (WGS) entry which is preliminary data.</text>
</comment>
<accession>A0A1E3JES8</accession>
<dbReference type="EMBL" id="AWGH01000009">
    <property type="protein sequence ID" value="ODN98411.1"/>
    <property type="molecule type" value="Genomic_DNA"/>
</dbReference>
<reference evidence="1 2" key="1">
    <citation type="submission" date="2016-06" db="EMBL/GenBank/DDBJ databases">
        <title>Evolution of pathogenesis and genome organization in the Tremellales.</title>
        <authorList>
            <person name="Cuomo C."/>
            <person name="Litvintseva A."/>
            <person name="Heitman J."/>
            <person name="Chen Y."/>
            <person name="Sun S."/>
            <person name="Springer D."/>
            <person name="Dromer F."/>
            <person name="Young S."/>
            <person name="Zeng Q."/>
            <person name="Chapman S."/>
            <person name="Gujja S."/>
            <person name="Saif S."/>
            <person name="Birren B."/>
        </authorList>
    </citation>
    <scope>NUCLEOTIDE SEQUENCE [LARGE SCALE GENOMIC DNA]</scope>
    <source>
        <strain evidence="1 2">CBS 7118</strain>
    </source>
</reference>
<dbReference type="RefSeq" id="XP_019032273.1">
    <property type="nucleotide sequence ID" value="XM_019175783.1"/>
</dbReference>